<dbReference type="SMART" id="SM00448">
    <property type="entry name" value="REC"/>
    <property type="match status" value="1"/>
</dbReference>
<dbReference type="EMBL" id="CP053452">
    <property type="protein sequence ID" value="QJW94983.1"/>
    <property type="molecule type" value="Genomic_DNA"/>
</dbReference>
<dbReference type="GO" id="GO:0000160">
    <property type="term" value="P:phosphorelay signal transduction system"/>
    <property type="evidence" value="ECO:0007669"/>
    <property type="project" value="InterPro"/>
</dbReference>
<dbReference type="AlphaFoldDB" id="A0A6M5YNX5"/>
<keyword evidence="5" id="KW-1185">Reference proteome</keyword>
<organism evidence="4 5">
    <name type="scientific">Frigoriglobus tundricola</name>
    <dbReference type="NCBI Taxonomy" id="2774151"/>
    <lineage>
        <taxon>Bacteria</taxon>
        <taxon>Pseudomonadati</taxon>
        <taxon>Planctomycetota</taxon>
        <taxon>Planctomycetia</taxon>
        <taxon>Gemmatales</taxon>
        <taxon>Gemmataceae</taxon>
        <taxon>Frigoriglobus</taxon>
    </lineage>
</organism>
<dbReference type="InterPro" id="IPR001789">
    <property type="entry name" value="Sig_transdc_resp-reg_receiver"/>
</dbReference>
<dbReference type="SUPFAM" id="SSF52172">
    <property type="entry name" value="CheY-like"/>
    <property type="match status" value="1"/>
</dbReference>
<dbReference type="RefSeq" id="WP_171470865.1">
    <property type="nucleotide sequence ID" value="NZ_CP053452.2"/>
</dbReference>
<evidence type="ECO:0000256" key="1">
    <source>
        <dbReference type="ARBA" id="ARBA00022553"/>
    </source>
</evidence>
<evidence type="ECO:0000313" key="5">
    <source>
        <dbReference type="Proteomes" id="UP000503447"/>
    </source>
</evidence>
<accession>A0A6M5YNX5</accession>
<sequence>MVPLLAPAPVKLWSALARPTVLLADSDAGALEWMRRFLRHRGYTVATASGGVECLAQLRRCSAPVLVLDAGLAWGGADGVLAVLREDPALAHAPVILTSSAPERDAIRFGHAPVVCVLEKPVLPDDLLERIRMTERLVIWTRAGGQPRRTRTEPEDRP</sequence>
<gene>
    <name evidence="4" type="ORF">FTUN_2509</name>
</gene>
<feature type="domain" description="Response regulatory" evidence="3">
    <location>
        <begin position="20"/>
        <end position="135"/>
    </location>
</feature>
<dbReference type="Gene3D" id="3.40.50.2300">
    <property type="match status" value="1"/>
</dbReference>
<protein>
    <recommendedName>
        <fullName evidence="3">Response regulatory domain-containing protein</fullName>
    </recommendedName>
</protein>
<dbReference type="PANTHER" id="PTHR44591:SF3">
    <property type="entry name" value="RESPONSE REGULATORY DOMAIN-CONTAINING PROTEIN"/>
    <property type="match status" value="1"/>
</dbReference>
<dbReference type="PROSITE" id="PS50110">
    <property type="entry name" value="RESPONSE_REGULATORY"/>
    <property type="match status" value="1"/>
</dbReference>
<feature type="modified residue" description="4-aspartylphosphate" evidence="2">
    <location>
        <position position="69"/>
    </location>
</feature>
<evidence type="ECO:0000259" key="3">
    <source>
        <dbReference type="PROSITE" id="PS50110"/>
    </source>
</evidence>
<keyword evidence="1 2" id="KW-0597">Phosphoprotein</keyword>
<evidence type="ECO:0000256" key="2">
    <source>
        <dbReference type="PROSITE-ProRule" id="PRU00169"/>
    </source>
</evidence>
<evidence type="ECO:0000313" key="4">
    <source>
        <dbReference type="EMBL" id="QJW94983.1"/>
    </source>
</evidence>
<dbReference type="InterPro" id="IPR050595">
    <property type="entry name" value="Bact_response_regulator"/>
</dbReference>
<proteinExistence type="predicted"/>
<dbReference type="KEGG" id="ftj:FTUN_2509"/>
<dbReference type="Proteomes" id="UP000503447">
    <property type="component" value="Chromosome"/>
</dbReference>
<name>A0A6M5YNX5_9BACT</name>
<dbReference type="Pfam" id="PF00072">
    <property type="entry name" value="Response_reg"/>
    <property type="match status" value="1"/>
</dbReference>
<reference evidence="5" key="1">
    <citation type="submission" date="2020-05" db="EMBL/GenBank/DDBJ databases">
        <title>Frigoriglobus tundricola gen. nov., sp. nov., a psychrotolerant cellulolytic planctomycete of the family Gemmataceae with two divergent copies of 16S rRNA gene.</title>
        <authorList>
            <person name="Kulichevskaya I.S."/>
            <person name="Ivanova A.A."/>
            <person name="Naumoff D.G."/>
            <person name="Beletsky A.V."/>
            <person name="Rijpstra W.I.C."/>
            <person name="Sinninghe Damste J.S."/>
            <person name="Mardanov A.V."/>
            <person name="Ravin N.V."/>
            <person name="Dedysh S.N."/>
        </authorList>
    </citation>
    <scope>NUCLEOTIDE SEQUENCE [LARGE SCALE GENOMIC DNA]</scope>
    <source>
        <strain evidence="5">PL17</strain>
    </source>
</reference>
<dbReference type="InterPro" id="IPR011006">
    <property type="entry name" value="CheY-like_superfamily"/>
</dbReference>
<dbReference type="PANTHER" id="PTHR44591">
    <property type="entry name" value="STRESS RESPONSE REGULATOR PROTEIN 1"/>
    <property type="match status" value="1"/>
</dbReference>